<name>A0A9D9HI94_9SPIR</name>
<accession>A0A9D9HI94</accession>
<protein>
    <submittedName>
        <fullName evidence="6">Phosphoglucomutase</fullName>
    </submittedName>
</protein>
<feature type="domain" description="Alpha-D-phosphohexomutase alpha/beta/alpha" evidence="4">
    <location>
        <begin position="50"/>
        <end position="156"/>
    </location>
</feature>
<evidence type="ECO:0000313" key="6">
    <source>
        <dbReference type="EMBL" id="MBO8451202.1"/>
    </source>
</evidence>
<proteinExistence type="inferred from homology"/>
<dbReference type="Gene3D" id="3.40.120.10">
    <property type="entry name" value="Alpha-D-Glucose-1,6-Bisphosphate, subunit A, domain 3"/>
    <property type="match status" value="3"/>
</dbReference>
<dbReference type="Pfam" id="PF02880">
    <property type="entry name" value="PGM_PMM_III"/>
    <property type="match status" value="1"/>
</dbReference>
<evidence type="ECO:0000256" key="2">
    <source>
        <dbReference type="ARBA" id="ARBA00010231"/>
    </source>
</evidence>
<dbReference type="InterPro" id="IPR016055">
    <property type="entry name" value="A-D-PHexomutase_a/b/a-I/II/III"/>
</dbReference>
<dbReference type="Gene3D" id="3.30.310.50">
    <property type="entry name" value="Alpha-D-phosphohexomutase, C-terminal domain"/>
    <property type="match status" value="1"/>
</dbReference>
<sequence length="614" mass="66842">MYEPDTDSVQKALEAFILSASGWRKIFAANGDEESRSPEIRPEDALLTALAAGTFARFVRSASGKERPAVLLATDTRPTGRAIAAAAAAGLRQEGAEILFPGVAAAPEIMAAARTQDAFVYISASHNPIGHNGLKFGLSDGGVLSAGDSARLIQDFRQAAGDANRICRTAEVLAASAQSALQETPGCKEAVLREYETFIREVITDAGTGTPEQAVLQNRRFAELRGAAETESRKGKPPAVFADFNGSARTLSVDRKLIADTGFRFFTLHGKPGDIAHRIVPEGSSLFEGAEEMTRLRREGKIADGAVFIGYVPDCDGDRGNLIFWNEKTARAEPLEAQQVFALSVIAELAGLVFYGEKETNRCTVVVNDPTSMRIEKIAAAFGAQVARAEVGEANVVNLARKLRGEGRIVRILGEGSNGGNITHPSAVRDPLSTLFALLKLLLLKDKDGHPGLIRIWLERTGAAARRQEDFTLAGILETIPPFTTTSVFEKNAQIRIRERDHAALKRRFQHIFEKEWPQRKSRLEQQAGITSWTAVRNNGITQAECTRDFGESGKGGLKVIFRDPEGRNKAFIWMRGSGTEPVFRVMADAEGADNPLEKELLEWLTSMIRRADT</sequence>
<dbReference type="GO" id="GO:0005975">
    <property type="term" value="P:carbohydrate metabolic process"/>
    <property type="evidence" value="ECO:0007669"/>
    <property type="project" value="InterPro"/>
</dbReference>
<comment type="similarity">
    <text evidence="2">Belongs to the phosphohexose mutase family.</text>
</comment>
<comment type="caution">
    <text evidence="6">The sequence shown here is derived from an EMBL/GenBank/DDBJ whole genome shotgun (WGS) entry which is preliminary data.</text>
</comment>
<dbReference type="PANTHER" id="PTHR42946:SF1">
    <property type="entry name" value="PHOSPHOGLUCOMUTASE (ALPHA-D-GLUCOSE-1,6-BISPHOSPHATE-DEPENDENT)"/>
    <property type="match status" value="1"/>
</dbReference>
<dbReference type="Proteomes" id="UP000823616">
    <property type="component" value="Unassembled WGS sequence"/>
</dbReference>
<dbReference type="InterPro" id="IPR005844">
    <property type="entry name" value="A-D-PHexomutase_a/b/a-I"/>
</dbReference>
<dbReference type="InterPro" id="IPR005846">
    <property type="entry name" value="A-D-PHexomutase_a/b/a-III"/>
</dbReference>
<reference evidence="6" key="2">
    <citation type="journal article" date="2021" name="PeerJ">
        <title>Extensive microbial diversity within the chicken gut microbiome revealed by metagenomics and culture.</title>
        <authorList>
            <person name="Gilroy R."/>
            <person name="Ravi A."/>
            <person name="Getino M."/>
            <person name="Pursley I."/>
            <person name="Horton D.L."/>
            <person name="Alikhan N.F."/>
            <person name="Baker D."/>
            <person name="Gharbi K."/>
            <person name="Hall N."/>
            <person name="Watson M."/>
            <person name="Adriaenssens E.M."/>
            <person name="Foster-Nyarko E."/>
            <person name="Jarju S."/>
            <person name="Secka A."/>
            <person name="Antonio M."/>
            <person name="Oren A."/>
            <person name="Chaudhuri R.R."/>
            <person name="La Ragione R."/>
            <person name="Hildebrand F."/>
            <person name="Pallen M.J."/>
        </authorList>
    </citation>
    <scope>NUCLEOTIDE SEQUENCE</scope>
    <source>
        <strain evidence="6">B3-4054</strain>
    </source>
</reference>
<evidence type="ECO:0000256" key="3">
    <source>
        <dbReference type="ARBA" id="ARBA00022553"/>
    </source>
</evidence>
<dbReference type="PANTHER" id="PTHR42946">
    <property type="entry name" value="PHOSPHOHEXOSE MUTASE"/>
    <property type="match status" value="1"/>
</dbReference>
<comment type="cofactor">
    <cofactor evidence="1">
        <name>Mg(2+)</name>
        <dbReference type="ChEBI" id="CHEBI:18420"/>
    </cofactor>
</comment>
<dbReference type="InterPro" id="IPR050060">
    <property type="entry name" value="Phosphoglucosamine_mutase"/>
</dbReference>
<dbReference type="SUPFAM" id="SSF53738">
    <property type="entry name" value="Phosphoglucomutase, first 3 domains"/>
    <property type="match status" value="2"/>
</dbReference>
<dbReference type="SUPFAM" id="SSF55957">
    <property type="entry name" value="Phosphoglucomutase, C-terminal domain"/>
    <property type="match status" value="1"/>
</dbReference>
<evidence type="ECO:0000259" key="5">
    <source>
        <dbReference type="Pfam" id="PF02880"/>
    </source>
</evidence>
<keyword evidence="3" id="KW-0597">Phosphoprotein</keyword>
<dbReference type="GO" id="GO:0004615">
    <property type="term" value="F:phosphomannomutase activity"/>
    <property type="evidence" value="ECO:0007669"/>
    <property type="project" value="TreeGrafter"/>
</dbReference>
<organism evidence="6 7">
    <name type="scientific">Candidatus Avitreponema avistercoris</name>
    <dbReference type="NCBI Taxonomy" id="2840705"/>
    <lineage>
        <taxon>Bacteria</taxon>
        <taxon>Pseudomonadati</taxon>
        <taxon>Spirochaetota</taxon>
        <taxon>Spirochaetia</taxon>
        <taxon>Spirochaetales</taxon>
        <taxon>Candidatus Avitreponema</taxon>
    </lineage>
</organism>
<dbReference type="EMBL" id="JADIMS010000164">
    <property type="protein sequence ID" value="MBO8451202.1"/>
    <property type="molecule type" value="Genomic_DNA"/>
</dbReference>
<dbReference type="Pfam" id="PF02878">
    <property type="entry name" value="PGM_PMM_I"/>
    <property type="match status" value="1"/>
</dbReference>
<evidence type="ECO:0000259" key="4">
    <source>
        <dbReference type="Pfam" id="PF02878"/>
    </source>
</evidence>
<dbReference type="AlphaFoldDB" id="A0A9D9HI94"/>
<dbReference type="InterPro" id="IPR036900">
    <property type="entry name" value="A-D-PHexomutase_C_sf"/>
</dbReference>
<evidence type="ECO:0000256" key="1">
    <source>
        <dbReference type="ARBA" id="ARBA00001946"/>
    </source>
</evidence>
<feature type="domain" description="Alpha-D-phosphohexomutase alpha/beta/alpha" evidence="5">
    <location>
        <begin position="358"/>
        <end position="445"/>
    </location>
</feature>
<reference evidence="6" key="1">
    <citation type="submission" date="2020-10" db="EMBL/GenBank/DDBJ databases">
        <authorList>
            <person name="Gilroy R."/>
        </authorList>
    </citation>
    <scope>NUCLEOTIDE SEQUENCE</scope>
    <source>
        <strain evidence="6">B3-4054</strain>
    </source>
</reference>
<evidence type="ECO:0000313" key="7">
    <source>
        <dbReference type="Proteomes" id="UP000823616"/>
    </source>
</evidence>
<gene>
    <name evidence="6" type="ORF">IAA96_08890</name>
</gene>